<keyword evidence="14" id="KW-0968">Cytoplasmic vesicle</keyword>
<keyword evidence="6" id="KW-0645">Protease</keyword>
<evidence type="ECO:0000256" key="8">
    <source>
        <dbReference type="ARBA" id="ARBA00022729"/>
    </source>
</evidence>
<comment type="similarity">
    <text evidence="4 21">Belongs to the peptidase M14 family.</text>
</comment>
<dbReference type="PANTHER" id="PTHR11532">
    <property type="entry name" value="PROTEASE M14 CARBOXYPEPTIDASE"/>
    <property type="match status" value="1"/>
</dbReference>
<dbReference type="CDD" id="cd03858">
    <property type="entry name" value="M14_CP_N-E_like"/>
    <property type="match status" value="1"/>
</dbReference>
<organism evidence="24 25">
    <name type="scientific">Branchiostoma lanceolatum</name>
    <name type="common">Common lancelet</name>
    <name type="synonym">Amphioxus lanceolatum</name>
    <dbReference type="NCBI Taxonomy" id="7740"/>
    <lineage>
        <taxon>Eukaryota</taxon>
        <taxon>Metazoa</taxon>
        <taxon>Chordata</taxon>
        <taxon>Cephalochordata</taxon>
        <taxon>Leptocardii</taxon>
        <taxon>Amphioxiformes</taxon>
        <taxon>Branchiostomatidae</taxon>
        <taxon>Branchiostoma</taxon>
    </lineage>
</organism>
<comment type="catalytic activity">
    <reaction evidence="15">
        <text>Release of C-terminal arginine or lysine residues from polypeptides.</text>
        <dbReference type="EC" id="3.4.17.10"/>
    </reaction>
</comment>
<dbReference type="AlphaFoldDB" id="A0A8J9ZMN7"/>
<dbReference type="InterPro" id="IPR050753">
    <property type="entry name" value="Peptidase_M14_domain"/>
</dbReference>
<dbReference type="GO" id="GO:0005615">
    <property type="term" value="C:extracellular space"/>
    <property type="evidence" value="ECO:0007669"/>
    <property type="project" value="TreeGrafter"/>
</dbReference>
<dbReference type="SUPFAM" id="SSF53187">
    <property type="entry name" value="Zn-dependent exopeptidases"/>
    <property type="match status" value="1"/>
</dbReference>
<evidence type="ECO:0000256" key="16">
    <source>
        <dbReference type="ARBA" id="ARBA00024064"/>
    </source>
</evidence>
<dbReference type="Pfam" id="PF13620">
    <property type="entry name" value="CarboxypepD_reg"/>
    <property type="match status" value="1"/>
</dbReference>
<evidence type="ECO:0000256" key="15">
    <source>
        <dbReference type="ARBA" id="ARBA00023961"/>
    </source>
</evidence>
<dbReference type="SMART" id="SM00631">
    <property type="entry name" value="Zn_pept"/>
    <property type="match status" value="1"/>
</dbReference>
<evidence type="ECO:0000256" key="17">
    <source>
        <dbReference type="ARBA" id="ARBA00024081"/>
    </source>
</evidence>
<sequence length="466" mass="50457">MGTVQAAYTLGKRNKGKMIFALLLAALPALALAEVDSGFVFEYHRYTALRSVLLAVTQDCPDITRLYSIGQSVQGRELWVLEISDNPGQHELGEPEFKYVGNMHGNEVRGRELILLLAQYLCGEYKAGNSRIVSLVQDTRIHLMPTMNPDGFEVAANQGPDGNGWTTGRNNMQGIDLNRNFPQLNSIAYSGESSGTNQDHIPIPSSYWSGTVAPETQAIITWLQSYPFVLSANMHDGDLVANYPYDTAKSGGFWGSGYATTPDDALWRDLATTYAQAHGTMATTGGGSCGFHTQGGITNGADWYSLSGGMQDFNYLHTNCYELTLELGCDKYPRESELRTEWTYNKESLLAYMEQVHIGIKGVVTDTNGNAVADAKIMVQGNNHGVTSAADGDYWRLLRPGTYSVKATKGQATQTKSCTVGTGAATICDFTLDAASTLTGGTGTGTGTGTSTGGNNDPFWWLNQDW</sequence>
<dbReference type="FunFam" id="2.60.40.1120:FF:000004">
    <property type="entry name" value="Carboxypeptidase E"/>
    <property type="match status" value="1"/>
</dbReference>
<dbReference type="GO" id="GO:0008104">
    <property type="term" value="P:intracellular protein localization"/>
    <property type="evidence" value="ECO:0007669"/>
    <property type="project" value="UniProtKB-ARBA"/>
</dbReference>
<keyword evidence="11" id="KW-0482">Metalloprotease</keyword>
<feature type="signal peptide" evidence="22">
    <location>
        <begin position="1"/>
        <end position="33"/>
    </location>
</feature>
<feature type="active site" description="Proton donor/acceptor" evidence="21">
    <location>
        <position position="326"/>
    </location>
</feature>
<reference evidence="24" key="1">
    <citation type="submission" date="2022-01" db="EMBL/GenBank/DDBJ databases">
        <authorList>
            <person name="Braso-Vives M."/>
        </authorList>
    </citation>
    <scope>NUCLEOTIDE SEQUENCE</scope>
</reference>
<accession>A0A8J9ZMN7</accession>
<dbReference type="PANTHER" id="PTHR11532:SF94">
    <property type="entry name" value="CARBOXYPEPTIDASE D-LIKE"/>
    <property type="match status" value="1"/>
</dbReference>
<dbReference type="OrthoDB" id="10249045at2759"/>
<dbReference type="GO" id="GO:0023052">
    <property type="term" value="P:signaling"/>
    <property type="evidence" value="ECO:0007669"/>
    <property type="project" value="UniProtKB-ARBA"/>
</dbReference>
<evidence type="ECO:0000256" key="22">
    <source>
        <dbReference type="SAM" id="SignalP"/>
    </source>
</evidence>
<evidence type="ECO:0000256" key="21">
    <source>
        <dbReference type="PROSITE-ProRule" id="PRU01379"/>
    </source>
</evidence>
<comment type="subcellular location">
    <subcellularLocation>
        <location evidence="2">Cytoplasmic vesicle</location>
        <location evidence="2">Secretory vesicle membrane</location>
        <topology evidence="2">Peripheral membrane protein</topology>
    </subcellularLocation>
    <subcellularLocation>
        <location evidence="3">Secreted</location>
    </subcellularLocation>
</comment>
<evidence type="ECO:0000313" key="25">
    <source>
        <dbReference type="Proteomes" id="UP000838412"/>
    </source>
</evidence>
<proteinExistence type="inferred from homology"/>
<dbReference type="GO" id="GO:0008270">
    <property type="term" value="F:zinc ion binding"/>
    <property type="evidence" value="ECO:0007669"/>
    <property type="project" value="InterPro"/>
</dbReference>
<keyword evidence="10" id="KW-0862">Zinc</keyword>
<dbReference type="EMBL" id="OV696688">
    <property type="protein sequence ID" value="CAH1258298.1"/>
    <property type="molecule type" value="Genomic_DNA"/>
</dbReference>
<protein>
    <recommendedName>
        <fullName evidence="17">Carboxypeptidase E</fullName>
        <ecNumber evidence="16">3.4.17.10</ecNumber>
    </recommendedName>
    <alternativeName>
        <fullName evidence="18">Carboxypeptidase H</fullName>
    </alternativeName>
    <alternativeName>
        <fullName evidence="20">Enkephalin convertase</fullName>
    </alternativeName>
    <alternativeName>
        <fullName evidence="19">Prohormone-processing carboxypeptidase</fullName>
    </alternativeName>
</protein>
<dbReference type="GO" id="GO:0004181">
    <property type="term" value="F:metallocarboxypeptidase activity"/>
    <property type="evidence" value="ECO:0007669"/>
    <property type="project" value="UniProtKB-EC"/>
</dbReference>
<dbReference type="InterPro" id="IPR000834">
    <property type="entry name" value="Peptidase_M14"/>
</dbReference>
<dbReference type="GO" id="GO:0006518">
    <property type="term" value="P:peptide metabolic process"/>
    <property type="evidence" value="ECO:0007669"/>
    <property type="project" value="TreeGrafter"/>
</dbReference>
<keyword evidence="13" id="KW-0325">Glycoprotein</keyword>
<evidence type="ECO:0000256" key="12">
    <source>
        <dbReference type="ARBA" id="ARBA00023136"/>
    </source>
</evidence>
<dbReference type="GO" id="GO:0030658">
    <property type="term" value="C:transport vesicle membrane"/>
    <property type="evidence" value="ECO:0007669"/>
    <property type="project" value="UniProtKB-SubCell"/>
</dbReference>
<evidence type="ECO:0000256" key="18">
    <source>
        <dbReference type="ARBA" id="ARBA00031341"/>
    </source>
</evidence>
<dbReference type="Proteomes" id="UP000838412">
    <property type="component" value="Chromosome 3"/>
</dbReference>
<keyword evidence="12" id="KW-0472">Membrane</keyword>
<dbReference type="PRINTS" id="PR00765">
    <property type="entry name" value="CRBOXYPTASEA"/>
</dbReference>
<keyword evidence="5" id="KW-0964">Secreted</keyword>
<dbReference type="CDD" id="cd11308">
    <property type="entry name" value="Peptidase_M14NE-CP-C_like"/>
    <property type="match status" value="1"/>
</dbReference>
<dbReference type="Pfam" id="PF00246">
    <property type="entry name" value="Peptidase_M14"/>
    <property type="match status" value="1"/>
</dbReference>
<evidence type="ECO:0000259" key="23">
    <source>
        <dbReference type="PROSITE" id="PS52035"/>
    </source>
</evidence>
<evidence type="ECO:0000256" key="5">
    <source>
        <dbReference type="ARBA" id="ARBA00022525"/>
    </source>
</evidence>
<evidence type="ECO:0000256" key="11">
    <source>
        <dbReference type="ARBA" id="ARBA00023049"/>
    </source>
</evidence>
<dbReference type="PROSITE" id="PS52035">
    <property type="entry name" value="PEPTIDASE_M14"/>
    <property type="match status" value="1"/>
</dbReference>
<keyword evidence="25" id="KW-1185">Reference proteome</keyword>
<dbReference type="InterPro" id="IPR008969">
    <property type="entry name" value="CarboxyPept-like_regulatory"/>
</dbReference>
<evidence type="ECO:0000256" key="9">
    <source>
        <dbReference type="ARBA" id="ARBA00022801"/>
    </source>
</evidence>
<dbReference type="Gene3D" id="2.60.40.1120">
    <property type="entry name" value="Carboxypeptidase-like, regulatory domain"/>
    <property type="match status" value="1"/>
</dbReference>
<dbReference type="Gene3D" id="3.40.630.10">
    <property type="entry name" value="Zn peptidases"/>
    <property type="match status" value="1"/>
</dbReference>
<keyword evidence="7" id="KW-0479">Metal-binding</keyword>
<keyword evidence="8 22" id="KW-0732">Signal</keyword>
<evidence type="ECO:0000256" key="4">
    <source>
        <dbReference type="ARBA" id="ARBA00005988"/>
    </source>
</evidence>
<name>A0A8J9ZMN7_BRALA</name>
<keyword evidence="9" id="KW-0378">Hydrolase</keyword>
<dbReference type="SUPFAM" id="SSF49464">
    <property type="entry name" value="Carboxypeptidase regulatory domain-like"/>
    <property type="match status" value="1"/>
</dbReference>
<dbReference type="GO" id="GO:0016485">
    <property type="term" value="P:protein processing"/>
    <property type="evidence" value="ECO:0007669"/>
    <property type="project" value="TreeGrafter"/>
</dbReference>
<feature type="domain" description="Peptidase M14" evidence="23">
    <location>
        <begin position="42"/>
        <end position="356"/>
    </location>
</feature>
<gene>
    <name evidence="24" type="primary">CPN1</name>
    <name evidence="24" type="ORF">BLAG_LOCUS15921</name>
</gene>
<evidence type="ECO:0000256" key="1">
    <source>
        <dbReference type="ARBA" id="ARBA00001947"/>
    </source>
</evidence>
<evidence type="ECO:0000256" key="10">
    <source>
        <dbReference type="ARBA" id="ARBA00022833"/>
    </source>
</evidence>
<evidence type="ECO:0000256" key="3">
    <source>
        <dbReference type="ARBA" id="ARBA00004613"/>
    </source>
</evidence>
<evidence type="ECO:0000256" key="7">
    <source>
        <dbReference type="ARBA" id="ARBA00022723"/>
    </source>
</evidence>
<evidence type="ECO:0000256" key="2">
    <source>
        <dbReference type="ARBA" id="ARBA00004268"/>
    </source>
</evidence>
<evidence type="ECO:0000256" key="20">
    <source>
        <dbReference type="ARBA" id="ARBA00032488"/>
    </source>
</evidence>
<dbReference type="EC" id="3.4.17.10" evidence="16"/>
<evidence type="ECO:0000256" key="19">
    <source>
        <dbReference type="ARBA" id="ARBA00031745"/>
    </source>
</evidence>
<evidence type="ECO:0000256" key="13">
    <source>
        <dbReference type="ARBA" id="ARBA00023180"/>
    </source>
</evidence>
<comment type="cofactor">
    <cofactor evidence="1">
        <name>Zn(2+)</name>
        <dbReference type="ChEBI" id="CHEBI:29105"/>
    </cofactor>
</comment>
<evidence type="ECO:0000256" key="14">
    <source>
        <dbReference type="ARBA" id="ARBA00023329"/>
    </source>
</evidence>
<dbReference type="FunFam" id="3.40.630.10:FF:000013">
    <property type="entry name" value="carboxypeptidase N catalytic chain"/>
    <property type="match status" value="1"/>
</dbReference>
<evidence type="ECO:0000256" key="6">
    <source>
        <dbReference type="ARBA" id="ARBA00022670"/>
    </source>
</evidence>
<evidence type="ECO:0000313" key="24">
    <source>
        <dbReference type="EMBL" id="CAH1258298.1"/>
    </source>
</evidence>
<dbReference type="GO" id="GO:0007154">
    <property type="term" value="P:cell communication"/>
    <property type="evidence" value="ECO:0007669"/>
    <property type="project" value="UniProtKB-ARBA"/>
</dbReference>
<feature type="chain" id="PRO_5035474787" description="Carboxypeptidase E" evidence="22">
    <location>
        <begin position="34"/>
        <end position="466"/>
    </location>
</feature>